<dbReference type="OrthoDB" id="8193498at2759"/>
<keyword evidence="4 7" id="KW-1133">Transmembrane helix</keyword>
<dbReference type="EMBL" id="RJVU01057542">
    <property type="protein sequence ID" value="ROK23364.1"/>
    <property type="molecule type" value="Genomic_DNA"/>
</dbReference>
<dbReference type="Pfam" id="PF06388">
    <property type="entry name" value="DUF1075"/>
    <property type="match status" value="1"/>
</dbReference>
<dbReference type="AlphaFoldDB" id="A0A3N0XY28"/>
<evidence type="ECO:0000313" key="8">
    <source>
        <dbReference type="EMBL" id="ROK23364.1"/>
    </source>
</evidence>
<dbReference type="GO" id="GO:0090200">
    <property type="term" value="P:positive regulation of release of cytochrome c from mitochondria"/>
    <property type="evidence" value="ECO:0007669"/>
    <property type="project" value="TreeGrafter"/>
</dbReference>
<comment type="similarity">
    <text evidence="2">Belongs to the UPF0389 family.</text>
</comment>
<gene>
    <name evidence="8" type="ORF">DPX16_16408</name>
</gene>
<dbReference type="GO" id="GO:0051402">
    <property type="term" value="P:neuron apoptotic process"/>
    <property type="evidence" value="ECO:0007669"/>
    <property type="project" value="TreeGrafter"/>
</dbReference>
<evidence type="ECO:0000256" key="5">
    <source>
        <dbReference type="ARBA" id="ARBA00023136"/>
    </source>
</evidence>
<feature type="compositionally biased region" description="Basic and acidic residues" evidence="6">
    <location>
        <begin position="126"/>
        <end position="149"/>
    </location>
</feature>
<feature type="transmembrane region" description="Helical" evidence="7">
    <location>
        <begin position="98"/>
        <end position="117"/>
    </location>
</feature>
<keyword evidence="9" id="KW-1185">Reference proteome</keyword>
<evidence type="ECO:0000256" key="6">
    <source>
        <dbReference type="SAM" id="MobiDB-lite"/>
    </source>
</evidence>
<comment type="subcellular location">
    <subcellularLocation>
        <location evidence="1">Membrane</location>
        <topology evidence="1">Single-pass membrane protein</topology>
    </subcellularLocation>
</comment>
<dbReference type="InterPro" id="IPR009432">
    <property type="entry name" value="DUF1075"/>
</dbReference>
<organism evidence="8 9">
    <name type="scientific">Anabarilius grahami</name>
    <name type="common">Kanglang fish</name>
    <name type="synonym">Barilius grahami</name>
    <dbReference type="NCBI Taxonomy" id="495550"/>
    <lineage>
        <taxon>Eukaryota</taxon>
        <taxon>Metazoa</taxon>
        <taxon>Chordata</taxon>
        <taxon>Craniata</taxon>
        <taxon>Vertebrata</taxon>
        <taxon>Euteleostomi</taxon>
        <taxon>Actinopterygii</taxon>
        <taxon>Neopterygii</taxon>
        <taxon>Teleostei</taxon>
        <taxon>Ostariophysi</taxon>
        <taxon>Cypriniformes</taxon>
        <taxon>Xenocyprididae</taxon>
        <taxon>Xenocypridinae</taxon>
        <taxon>Xenocypridinae incertae sedis</taxon>
        <taxon>Anabarilius</taxon>
    </lineage>
</organism>
<dbReference type="GO" id="GO:0071456">
    <property type="term" value="P:cellular response to hypoxia"/>
    <property type="evidence" value="ECO:0007669"/>
    <property type="project" value="TreeGrafter"/>
</dbReference>
<evidence type="ECO:0000256" key="7">
    <source>
        <dbReference type="SAM" id="Phobius"/>
    </source>
</evidence>
<dbReference type="PANTHER" id="PTHR13674:SF2">
    <property type="entry name" value="PROTEIN FAM162A"/>
    <property type="match status" value="1"/>
</dbReference>
<comment type="caution">
    <text evidence="8">The sequence shown here is derived from an EMBL/GenBank/DDBJ whole genome shotgun (WGS) entry which is preliminary data.</text>
</comment>
<dbReference type="GO" id="GO:0016020">
    <property type="term" value="C:membrane"/>
    <property type="evidence" value="ECO:0007669"/>
    <property type="project" value="UniProtKB-SubCell"/>
</dbReference>
<dbReference type="GO" id="GO:0005739">
    <property type="term" value="C:mitochondrion"/>
    <property type="evidence" value="ECO:0007669"/>
    <property type="project" value="TreeGrafter"/>
</dbReference>
<sequence>MISRPRAAFGTLIGQWRRGVMNTGNRRLCSKPQEGASAPQQTPERAQRLGFKVPGYRPSDWDRKMLVWSGRFKTPEQIPEFVSFEMIDAARNRVRVKACYVMMALTIAACLVMVITGKQAAGRHDNLTSRNMEKKARWREEAQREKDEAAALAEKAQ</sequence>
<keyword evidence="3 7" id="KW-0812">Transmembrane</keyword>
<evidence type="ECO:0000256" key="3">
    <source>
        <dbReference type="ARBA" id="ARBA00022692"/>
    </source>
</evidence>
<evidence type="ECO:0000256" key="2">
    <source>
        <dbReference type="ARBA" id="ARBA00007363"/>
    </source>
</evidence>
<dbReference type="PANTHER" id="PTHR13674">
    <property type="entry name" value="GROWTH AND TRANSFORMATION-DEPENDENT PROTEIN"/>
    <property type="match status" value="1"/>
</dbReference>
<proteinExistence type="inferred from homology"/>
<feature type="region of interest" description="Disordered" evidence="6">
    <location>
        <begin position="126"/>
        <end position="157"/>
    </location>
</feature>
<dbReference type="Proteomes" id="UP000281406">
    <property type="component" value="Unassembled WGS sequence"/>
</dbReference>
<evidence type="ECO:0000256" key="1">
    <source>
        <dbReference type="ARBA" id="ARBA00004167"/>
    </source>
</evidence>
<protein>
    <submittedName>
        <fullName evidence="8">Protein FAM162B</fullName>
    </submittedName>
</protein>
<keyword evidence="5 7" id="KW-0472">Membrane</keyword>
<evidence type="ECO:0000256" key="4">
    <source>
        <dbReference type="ARBA" id="ARBA00022989"/>
    </source>
</evidence>
<accession>A0A3N0XY28</accession>
<evidence type="ECO:0000313" key="9">
    <source>
        <dbReference type="Proteomes" id="UP000281406"/>
    </source>
</evidence>
<reference evidence="8 9" key="1">
    <citation type="submission" date="2018-10" db="EMBL/GenBank/DDBJ databases">
        <title>Genome assembly for a Yunnan-Guizhou Plateau 3E fish, Anabarilius grahami (Regan), and its evolutionary and genetic applications.</title>
        <authorList>
            <person name="Jiang W."/>
        </authorList>
    </citation>
    <scope>NUCLEOTIDE SEQUENCE [LARGE SCALE GENOMIC DNA]</scope>
    <source>
        <strain evidence="8">AG-KIZ</strain>
        <tissue evidence="8">Muscle</tissue>
    </source>
</reference>
<name>A0A3N0XY28_ANAGA</name>